<organism evidence="2 3">
    <name type="scientific">Necator americanus</name>
    <name type="common">Human hookworm</name>
    <dbReference type="NCBI Taxonomy" id="51031"/>
    <lineage>
        <taxon>Eukaryota</taxon>
        <taxon>Metazoa</taxon>
        <taxon>Ecdysozoa</taxon>
        <taxon>Nematoda</taxon>
        <taxon>Chromadorea</taxon>
        <taxon>Rhabditida</taxon>
        <taxon>Rhabditina</taxon>
        <taxon>Rhabditomorpha</taxon>
        <taxon>Strongyloidea</taxon>
        <taxon>Ancylostomatidae</taxon>
        <taxon>Bunostominae</taxon>
        <taxon>Necator</taxon>
    </lineage>
</organism>
<name>A0ABR1CZ44_NECAM</name>
<evidence type="ECO:0000313" key="3">
    <source>
        <dbReference type="Proteomes" id="UP001303046"/>
    </source>
</evidence>
<feature type="transmembrane region" description="Helical" evidence="1">
    <location>
        <begin position="62"/>
        <end position="84"/>
    </location>
</feature>
<protein>
    <recommendedName>
        <fullName evidence="4">Endonuclease/exonuclease/phosphatase domain-containing protein</fullName>
    </recommendedName>
</protein>
<keyword evidence="1" id="KW-1133">Transmembrane helix</keyword>
<keyword evidence="3" id="KW-1185">Reference proteome</keyword>
<reference evidence="2 3" key="1">
    <citation type="submission" date="2023-08" db="EMBL/GenBank/DDBJ databases">
        <title>A Necator americanus chromosomal reference genome.</title>
        <authorList>
            <person name="Ilik V."/>
            <person name="Petrzelkova K.J."/>
            <person name="Pardy F."/>
            <person name="Fuh T."/>
            <person name="Niatou-Singa F.S."/>
            <person name="Gouil Q."/>
            <person name="Baker L."/>
            <person name="Ritchie M.E."/>
            <person name="Jex A.R."/>
            <person name="Gazzola D."/>
            <person name="Li H."/>
            <person name="Toshio Fujiwara R."/>
            <person name="Zhan B."/>
            <person name="Aroian R.V."/>
            <person name="Pafco B."/>
            <person name="Schwarz E.M."/>
        </authorList>
    </citation>
    <scope>NUCLEOTIDE SEQUENCE [LARGE SCALE GENOMIC DNA]</scope>
    <source>
        <strain evidence="2 3">Aroian</strain>
        <tissue evidence="2">Whole animal</tissue>
    </source>
</reference>
<keyword evidence="1" id="KW-0472">Membrane</keyword>
<proteinExistence type="predicted"/>
<dbReference type="EMBL" id="JAVFWL010000003">
    <property type="protein sequence ID" value="KAK6742725.1"/>
    <property type="molecule type" value="Genomic_DNA"/>
</dbReference>
<dbReference type="InterPro" id="IPR036691">
    <property type="entry name" value="Endo/exonu/phosph_ase_sf"/>
</dbReference>
<gene>
    <name evidence="2" type="primary">Necator_chrIII.g10925</name>
    <name evidence="2" type="ORF">RB195_010160</name>
</gene>
<evidence type="ECO:0000256" key="1">
    <source>
        <dbReference type="SAM" id="Phobius"/>
    </source>
</evidence>
<dbReference type="Gene3D" id="3.60.10.10">
    <property type="entry name" value="Endonuclease/exonuclease/phosphatase"/>
    <property type="match status" value="1"/>
</dbReference>
<comment type="caution">
    <text evidence="2">The sequence shown here is derived from an EMBL/GenBank/DDBJ whole genome shotgun (WGS) entry which is preliminary data.</text>
</comment>
<dbReference type="Proteomes" id="UP001303046">
    <property type="component" value="Unassembled WGS sequence"/>
</dbReference>
<dbReference type="SUPFAM" id="SSF56219">
    <property type="entry name" value="DNase I-like"/>
    <property type="match status" value="1"/>
</dbReference>
<sequence>MRAYDATKEFEEGSDNTQSPISISSNVVMMLSFLCLRSPSLATKALTPNILCKEGNPHCLPAGATATVAMVYLITMMSIIVICATSKLARKAKRSMVSGRKCSQPSCSTIPANAFELAPLPGLSAVLICTVIYAVSTSAQGCQHGYMRHNTHLVCNGKIGAVTNTTELYFNRLQSELCIEIFTEIGQWAQPNLSKKWNSNVLKSLHKNDKKMPTIPGSSLQNSTGDKAKPVLDSHEILSRRLAILCLRNLRQKPISIINCYSPTAADESELHAFYELEEVIRNEKSFYKFVVGDFNAKLGKATEEEYRIGRFGLGNWNKMAIVSPSCCPPLASFMGTLFA</sequence>
<accession>A0ABR1CZ44</accession>
<keyword evidence="1" id="KW-0812">Transmembrane</keyword>
<evidence type="ECO:0000313" key="2">
    <source>
        <dbReference type="EMBL" id="KAK6742725.1"/>
    </source>
</evidence>
<evidence type="ECO:0008006" key="4">
    <source>
        <dbReference type="Google" id="ProtNLM"/>
    </source>
</evidence>